<dbReference type="AlphaFoldDB" id="A0A137S7I4"/>
<feature type="chain" id="PRO_5014246246" description="Outer membrane protein beta-barrel domain-containing protein" evidence="1">
    <location>
        <begin position="27"/>
        <end position="201"/>
    </location>
</feature>
<protein>
    <recommendedName>
        <fullName evidence="5">Outer membrane protein beta-barrel domain-containing protein</fullName>
    </recommendedName>
</protein>
<evidence type="ECO:0000256" key="1">
    <source>
        <dbReference type="SAM" id="SignalP"/>
    </source>
</evidence>
<dbReference type="PATRIC" id="fig|1306954.6.peg.1046"/>
<accession>A0A137S7I4</accession>
<dbReference type="RefSeq" id="WP_061332724.1">
    <property type="nucleotide sequence ID" value="NZ_LOCO01000016.1"/>
</dbReference>
<evidence type="ECO:0000313" key="2">
    <source>
        <dbReference type="EMBL" id="KXO08400.1"/>
    </source>
</evidence>
<sequence length="201" mass="22167">MMLRLRAIFAVMFFSCLISLPGKAAAAEVGAGDWHGLELGVALNNWRNSGDNHAGYQVLLAFRPSQQHRFQARYTDVSNDASNGWSAFKDVITLCDLRSDCDSSDSEGRTIREHALLYQYRAWGQSSSQGAAEVWIGGGPGWIKETLRQQVEEAKQVRRDTGVAWSTQLVGRGSRFYTAFTFEGNTEINGTLVGLGFGFGF</sequence>
<feature type="signal peptide" evidence="1">
    <location>
        <begin position="1"/>
        <end position="26"/>
    </location>
</feature>
<evidence type="ECO:0008006" key="5">
    <source>
        <dbReference type="Google" id="ProtNLM"/>
    </source>
</evidence>
<organism evidence="2 4">
    <name type="scientific">Marinobacter excellens LAMA 842</name>
    <dbReference type="NCBI Taxonomy" id="1306954"/>
    <lineage>
        <taxon>Bacteria</taxon>
        <taxon>Pseudomonadati</taxon>
        <taxon>Pseudomonadota</taxon>
        <taxon>Gammaproteobacteria</taxon>
        <taxon>Pseudomonadales</taxon>
        <taxon>Marinobacteraceae</taxon>
        <taxon>Marinobacter</taxon>
    </lineage>
</organism>
<gene>
    <name evidence="2" type="ORF">J122_2762</name>
    <name evidence="3" type="ORF">J122_2778</name>
</gene>
<reference evidence="4" key="2">
    <citation type="submission" date="2015-12" db="EMBL/GenBank/DDBJ databases">
        <authorList>
            <person name="Lima A."/>
            <person name="Farahani Zayas N."/>
            <person name="Castro Da Silva M.A."/>
            <person name="Cabral A."/>
            <person name="Pessatti M.L."/>
        </authorList>
    </citation>
    <scope>NUCLEOTIDE SEQUENCE [LARGE SCALE GENOMIC DNA]</scope>
    <source>
        <strain evidence="4">LAMA 842</strain>
    </source>
</reference>
<name>A0A137S7I4_9GAMM</name>
<keyword evidence="1" id="KW-0732">Signal</keyword>
<keyword evidence="4" id="KW-1185">Reference proteome</keyword>
<evidence type="ECO:0000313" key="3">
    <source>
        <dbReference type="EMBL" id="KXO08414.1"/>
    </source>
</evidence>
<reference evidence="2" key="1">
    <citation type="submission" date="2015-12" db="EMBL/GenBank/DDBJ databases">
        <authorList>
            <person name="Shamseldin A."/>
            <person name="Moawad H."/>
            <person name="Abd El-Rahim W.M."/>
            <person name="Sadowsky M.J."/>
        </authorList>
    </citation>
    <scope>NUCLEOTIDE SEQUENCE [LARGE SCALE GENOMIC DNA]</scope>
    <source>
        <strain evidence="2">LAMA 842</strain>
    </source>
</reference>
<dbReference type="Proteomes" id="UP000070282">
    <property type="component" value="Unassembled WGS sequence"/>
</dbReference>
<proteinExistence type="predicted"/>
<comment type="caution">
    <text evidence="2">The sequence shown here is derived from an EMBL/GenBank/DDBJ whole genome shotgun (WGS) entry which is preliminary data.</text>
</comment>
<dbReference type="EMBL" id="LOCO01000016">
    <property type="protein sequence ID" value="KXO08400.1"/>
    <property type="molecule type" value="Genomic_DNA"/>
</dbReference>
<evidence type="ECO:0000313" key="4">
    <source>
        <dbReference type="Proteomes" id="UP000070282"/>
    </source>
</evidence>
<dbReference type="EMBL" id="LOCO01000016">
    <property type="protein sequence ID" value="KXO08414.1"/>
    <property type="molecule type" value="Genomic_DNA"/>
</dbReference>